<dbReference type="SUPFAM" id="SSF55729">
    <property type="entry name" value="Acyl-CoA N-acyltransferases (Nat)"/>
    <property type="match status" value="1"/>
</dbReference>
<dbReference type="InterPro" id="IPR000182">
    <property type="entry name" value="GNAT_dom"/>
</dbReference>
<accession>A0A553SG71</accession>
<dbReference type="InterPro" id="IPR016181">
    <property type="entry name" value="Acyl_CoA_acyltransferase"/>
</dbReference>
<sequence length="159" mass="17630">MEAVLKIVQYTSNDRHLFENYQLKSGQEGLTAMPLEAIEQCKIDCDRYPFIIFVGMLPAGFFVLQKGNGVLGYHQNSKAILLRAYSIGASFQGRGIAGEMLKQLPVVVKENFSFADEIILAVNKENAAAQHVYKKAGFIDKGLRAVGNIGEQLILHKKI</sequence>
<proteinExistence type="predicted"/>
<comment type="caution">
    <text evidence="2">The sequence shown here is derived from an EMBL/GenBank/DDBJ whole genome shotgun (WGS) entry which is preliminary data.</text>
</comment>
<dbReference type="PROSITE" id="PS51186">
    <property type="entry name" value="GNAT"/>
    <property type="match status" value="1"/>
</dbReference>
<gene>
    <name evidence="2" type="ORF">CEQ21_10310</name>
</gene>
<dbReference type="RefSeq" id="WP_185764527.1">
    <property type="nucleotide sequence ID" value="NZ_RIBP01000004.1"/>
</dbReference>
<dbReference type="GO" id="GO:0016747">
    <property type="term" value="F:acyltransferase activity, transferring groups other than amino-acyl groups"/>
    <property type="evidence" value="ECO:0007669"/>
    <property type="project" value="InterPro"/>
</dbReference>
<keyword evidence="2" id="KW-0808">Transferase</keyword>
<dbReference type="Pfam" id="PF00583">
    <property type="entry name" value="Acetyltransf_1"/>
    <property type="match status" value="1"/>
</dbReference>
<protein>
    <submittedName>
        <fullName evidence="2">N-acetyltransferase</fullName>
    </submittedName>
</protein>
<organism evidence="2 3">
    <name type="scientific">Niallia circulans</name>
    <name type="common">Bacillus circulans</name>
    <dbReference type="NCBI Taxonomy" id="1397"/>
    <lineage>
        <taxon>Bacteria</taxon>
        <taxon>Bacillati</taxon>
        <taxon>Bacillota</taxon>
        <taxon>Bacilli</taxon>
        <taxon>Bacillales</taxon>
        <taxon>Bacillaceae</taxon>
        <taxon>Niallia</taxon>
    </lineage>
</organism>
<reference evidence="3" key="1">
    <citation type="submission" date="2018-10" db="EMBL/GenBank/DDBJ databases">
        <title>FDA dAtabase for Regulatory Grade micrObial Sequences (FDA-ARGOS): Supporting development and validation of Infectious Disease Dx tests.</title>
        <authorList>
            <person name="Minogue T."/>
            <person name="Wolcott M."/>
            <person name="Wasieloski L."/>
            <person name="Aguilar W."/>
            <person name="Moore D."/>
            <person name="Tallon L."/>
            <person name="Sadzewicz L."/>
            <person name="Sengamalay N."/>
            <person name="Ott S."/>
            <person name="Godinez A."/>
            <person name="Nagaraj S."/>
            <person name="Vavikolanu K."/>
            <person name="Vyas G."/>
            <person name="Nadendla S."/>
            <person name="George J."/>
            <person name="Sichtig H."/>
        </authorList>
    </citation>
    <scope>NUCLEOTIDE SEQUENCE [LARGE SCALE GENOMIC DNA]</scope>
    <source>
        <strain evidence="3">FDAARGOS_343</strain>
    </source>
</reference>
<dbReference type="AlphaFoldDB" id="A0A553SG71"/>
<feature type="domain" description="N-acetyltransferase" evidence="1">
    <location>
        <begin position="5"/>
        <end position="159"/>
    </location>
</feature>
<evidence type="ECO:0000259" key="1">
    <source>
        <dbReference type="PROSITE" id="PS51186"/>
    </source>
</evidence>
<dbReference type="Proteomes" id="UP000319837">
    <property type="component" value="Unassembled WGS sequence"/>
</dbReference>
<evidence type="ECO:0000313" key="2">
    <source>
        <dbReference type="EMBL" id="TRZ35988.1"/>
    </source>
</evidence>
<dbReference type="Gene3D" id="3.40.630.30">
    <property type="match status" value="1"/>
</dbReference>
<name>A0A553SG71_NIACI</name>
<evidence type="ECO:0000313" key="3">
    <source>
        <dbReference type="Proteomes" id="UP000319837"/>
    </source>
</evidence>
<dbReference type="EMBL" id="RIBP01000004">
    <property type="protein sequence ID" value="TRZ35988.1"/>
    <property type="molecule type" value="Genomic_DNA"/>
</dbReference>